<reference evidence="8" key="1">
    <citation type="submission" date="2012-09" db="EMBL/GenBank/DDBJ databases">
        <authorList>
            <person name="Martin A.A."/>
        </authorList>
    </citation>
    <scope>NUCLEOTIDE SEQUENCE</scope>
</reference>
<keyword evidence="1" id="KW-0808">Transferase</keyword>
<evidence type="ECO:0000256" key="6">
    <source>
        <dbReference type="SAM" id="SignalP"/>
    </source>
</evidence>
<dbReference type="STRING" id="6313.A0A0K0CTR5"/>
<feature type="active site" description="For sulfotransferase activity" evidence="3">
    <location>
        <position position="38"/>
    </location>
</feature>
<evidence type="ECO:0000313" key="8">
    <source>
        <dbReference type="Proteomes" id="UP000035642"/>
    </source>
</evidence>
<dbReference type="InterPro" id="IPR027417">
    <property type="entry name" value="P-loop_NTPase"/>
</dbReference>
<keyword evidence="6" id="KW-0732">Signal</keyword>
<keyword evidence="2" id="KW-0325">Glycoprotein</keyword>
<feature type="disulfide bond" evidence="5">
    <location>
        <begin position="230"/>
        <end position="241"/>
    </location>
</feature>
<proteinExistence type="predicted"/>
<keyword evidence="5" id="KW-1015">Disulfide bond</keyword>
<dbReference type="InterPro" id="IPR037359">
    <property type="entry name" value="NST/OST"/>
</dbReference>
<dbReference type="Pfam" id="PF00685">
    <property type="entry name" value="Sulfotransfer_1"/>
    <property type="match status" value="1"/>
</dbReference>
<accession>A0A0K0CTR5</accession>
<feature type="binding site" evidence="4">
    <location>
        <position position="119"/>
    </location>
    <ligand>
        <name>3'-phosphoadenylyl sulfate</name>
        <dbReference type="ChEBI" id="CHEBI:58339"/>
    </ligand>
</feature>
<dbReference type="SUPFAM" id="SSF52540">
    <property type="entry name" value="P-loop containing nucleoside triphosphate hydrolases"/>
    <property type="match status" value="1"/>
</dbReference>
<protein>
    <submittedName>
        <fullName evidence="9">Sulfotransfer_1 domain-containing protein</fullName>
    </submittedName>
</protein>
<feature type="binding site" evidence="4">
    <location>
        <begin position="38"/>
        <end position="42"/>
    </location>
    <ligand>
        <name>3'-phosphoadenylyl sulfate</name>
        <dbReference type="ChEBI" id="CHEBI:58339"/>
    </ligand>
</feature>
<feature type="binding site" evidence="4">
    <location>
        <position position="127"/>
    </location>
    <ligand>
        <name>3'-phosphoadenylyl sulfate</name>
        <dbReference type="ChEBI" id="CHEBI:58339"/>
    </ligand>
</feature>
<keyword evidence="8" id="KW-1185">Reference proteome</keyword>
<feature type="domain" description="Sulfotransferase" evidence="7">
    <location>
        <begin position="30"/>
        <end position="233"/>
    </location>
</feature>
<organism evidence="8 9">
    <name type="scientific">Angiostrongylus cantonensis</name>
    <name type="common">Rat lungworm</name>
    <dbReference type="NCBI Taxonomy" id="6313"/>
    <lineage>
        <taxon>Eukaryota</taxon>
        <taxon>Metazoa</taxon>
        <taxon>Ecdysozoa</taxon>
        <taxon>Nematoda</taxon>
        <taxon>Chromadorea</taxon>
        <taxon>Rhabditida</taxon>
        <taxon>Rhabditina</taxon>
        <taxon>Rhabditomorpha</taxon>
        <taxon>Strongyloidea</taxon>
        <taxon>Metastrongylidae</taxon>
        <taxon>Angiostrongylus</taxon>
    </lineage>
</organism>
<reference evidence="9" key="2">
    <citation type="submission" date="2017-02" db="UniProtKB">
        <authorList>
            <consortium name="WormBaseParasite"/>
        </authorList>
    </citation>
    <scope>IDENTIFICATION</scope>
</reference>
<dbReference type="Proteomes" id="UP000035642">
    <property type="component" value="Unassembled WGS sequence"/>
</dbReference>
<evidence type="ECO:0000256" key="1">
    <source>
        <dbReference type="ARBA" id="ARBA00022679"/>
    </source>
</evidence>
<dbReference type="GO" id="GO:0008467">
    <property type="term" value="F:[heparan sulfate]-glucosamine 3-sulfotransferase activity"/>
    <property type="evidence" value="ECO:0007669"/>
    <property type="project" value="TreeGrafter"/>
</dbReference>
<feature type="chain" id="PRO_5005326533" evidence="6">
    <location>
        <begin position="21"/>
        <end position="282"/>
    </location>
</feature>
<feature type="signal peptide" evidence="6">
    <location>
        <begin position="1"/>
        <end position="20"/>
    </location>
</feature>
<evidence type="ECO:0000256" key="5">
    <source>
        <dbReference type="PIRSR" id="PIRSR637359-3"/>
    </source>
</evidence>
<evidence type="ECO:0000256" key="3">
    <source>
        <dbReference type="PIRSR" id="PIRSR637359-1"/>
    </source>
</evidence>
<name>A0A0K0CTR5_ANGCA</name>
<evidence type="ECO:0000313" key="9">
    <source>
        <dbReference type="WBParaSite" id="ACAC_0000051201-mRNA-1"/>
    </source>
</evidence>
<evidence type="ECO:0000259" key="7">
    <source>
        <dbReference type="Pfam" id="PF00685"/>
    </source>
</evidence>
<sequence length="282" mass="32956">MKCWSHECLVTLCLVLVILAVMSISRRLPTALIIGVRKGGTRALLDALALHPKIKAARKEAHYFNLNYSKGVEWYRSLMPPSTSDEVIIEKTPGYFTSPIAPRRIYEFNPSMKIILIVRDPTQRTISDFTQVYYNKLEQNKTLPVFEKEAFLAKTDVINTNYKPIRNSLYDLHMVNWLRYFSMEQILLVNGEVFRGNPISELRRVETFLGLTHEISDDQLIFNEQKGFFCFRRSPGSRVKCLGDSKGRPHREIVDNVIEKLRNNLRPHNRRFFALVNRFFNW</sequence>
<dbReference type="PANTHER" id="PTHR10605">
    <property type="entry name" value="HEPARAN SULFATE SULFOTRANSFERASE"/>
    <property type="match status" value="1"/>
</dbReference>
<evidence type="ECO:0000256" key="2">
    <source>
        <dbReference type="ARBA" id="ARBA00023180"/>
    </source>
</evidence>
<feature type="binding site" evidence="4">
    <location>
        <begin position="246"/>
        <end position="250"/>
    </location>
    <ligand>
        <name>3'-phosphoadenylyl sulfate</name>
        <dbReference type="ChEBI" id="CHEBI:58339"/>
    </ligand>
</feature>
<dbReference type="AlphaFoldDB" id="A0A0K0CTR5"/>
<evidence type="ECO:0000256" key="4">
    <source>
        <dbReference type="PIRSR" id="PIRSR637359-2"/>
    </source>
</evidence>
<dbReference type="Gene3D" id="3.40.50.300">
    <property type="entry name" value="P-loop containing nucleotide triphosphate hydrolases"/>
    <property type="match status" value="1"/>
</dbReference>
<dbReference type="PANTHER" id="PTHR10605:SF65">
    <property type="entry name" value="GH20068P"/>
    <property type="match status" value="1"/>
</dbReference>
<dbReference type="WBParaSite" id="ACAC_0000051201-mRNA-1">
    <property type="protein sequence ID" value="ACAC_0000051201-mRNA-1"/>
    <property type="gene ID" value="ACAC_0000051201"/>
</dbReference>
<dbReference type="InterPro" id="IPR000863">
    <property type="entry name" value="Sulfotransferase_dom"/>
</dbReference>